<dbReference type="Pfam" id="PF03767">
    <property type="entry name" value="Acid_phosphat_B"/>
    <property type="match status" value="1"/>
</dbReference>
<reference evidence="3 4" key="1">
    <citation type="submission" date="2019-03" db="EMBL/GenBank/DDBJ databases">
        <title>Genomic Encyclopedia of Type Strains, Phase IV (KMG-IV): sequencing the most valuable type-strain genomes for metagenomic binning, comparative biology and taxonomic classification.</title>
        <authorList>
            <person name="Goeker M."/>
        </authorList>
    </citation>
    <scope>NUCLEOTIDE SEQUENCE [LARGE SCALE GENOMIC DNA]</scope>
    <source>
        <strain evidence="3 4">DSM 18577</strain>
    </source>
</reference>
<sequence length="280" mass="31581">MLKQLSIIAFSSLILSGCAQLSPTDSQTQSAHPGASQTYSTKDLNEQQMQALVWMQRSAEYRALCYQAFNVATNQLKKELSSDHDKPLAVVVDIDETILNNSPYQAWLIGKNQGYSSKTWQQWVKQSKAKAIPGALSFLNFASENGVQVFYVTNRAEKVRQATLTNLKQLGFPDVVNSHLLMKTTSSNKGPRRDQIRAHYDVALYMGDNLGDFSHKFDGKSMQQRQQLADQYRPQWGTKYIVLPNPVYGTWDGAAIDYKWGASAATKNKLRKEALRVWHP</sequence>
<organism evidence="3 4">
    <name type="scientific">Celerinatantimonas diazotrophica</name>
    <dbReference type="NCBI Taxonomy" id="412034"/>
    <lineage>
        <taxon>Bacteria</taxon>
        <taxon>Pseudomonadati</taxon>
        <taxon>Pseudomonadota</taxon>
        <taxon>Gammaproteobacteria</taxon>
        <taxon>Celerinatantimonadaceae</taxon>
        <taxon>Celerinatantimonas</taxon>
    </lineage>
</organism>
<evidence type="ECO:0000256" key="2">
    <source>
        <dbReference type="SAM" id="SignalP"/>
    </source>
</evidence>
<gene>
    <name evidence="3" type="ORF">EV690_0295</name>
</gene>
<dbReference type="SUPFAM" id="SSF56784">
    <property type="entry name" value="HAD-like"/>
    <property type="match status" value="1"/>
</dbReference>
<dbReference type="GO" id="GO:0009279">
    <property type="term" value="C:cell outer membrane"/>
    <property type="evidence" value="ECO:0007669"/>
    <property type="project" value="InterPro"/>
</dbReference>
<dbReference type="SFLD" id="SFLDS00003">
    <property type="entry name" value="Haloacid_Dehalogenase"/>
    <property type="match status" value="1"/>
</dbReference>
<dbReference type="PANTHER" id="PTHR31284">
    <property type="entry name" value="ACID PHOSPHATASE-LIKE PROTEIN"/>
    <property type="match status" value="1"/>
</dbReference>
<keyword evidence="3" id="KW-0449">Lipoprotein</keyword>
<dbReference type="InterPro" id="IPR023214">
    <property type="entry name" value="HAD_sf"/>
</dbReference>
<proteinExistence type="predicted"/>
<evidence type="ECO:0000313" key="4">
    <source>
        <dbReference type="Proteomes" id="UP000295565"/>
    </source>
</evidence>
<dbReference type="Proteomes" id="UP000295565">
    <property type="component" value="Unassembled WGS sequence"/>
</dbReference>
<dbReference type="SFLD" id="SFLDG01125">
    <property type="entry name" value="C1.1:_Acid_Phosphatase_Like"/>
    <property type="match status" value="1"/>
</dbReference>
<dbReference type="NCBIfam" id="TIGR01533">
    <property type="entry name" value="lipo_e_P4"/>
    <property type="match status" value="1"/>
</dbReference>
<dbReference type="InterPro" id="IPR036412">
    <property type="entry name" value="HAD-like_sf"/>
</dbReference>
<dbReference type="OrthoDB" id="395856at2"/>
<name>A0A4R1KER9_9GAMM</name>
<dbReference type="EMBL" id="SMGD01000003">
    <property type="protein sequence ID" value="TCK63198.1"/>
    <property type="molecule type" value="Genomic_DNA"/>
</dbReference>
<comment type="caution">
    <text evidence="3">The sequence shown here is derived from an EMBL/GenBank/DDBJ whole genome shotgun (WGS) entry which is preliminary data.</text>
</comment>
<dbReference type="CDD" id="cd07534">
    <property type="entry name" value="HAD_CAP"/>
    <property type="match status" value="1"/>
</dbReference>
<keyword evidence="4" id="KW-1185">Reference proteome</keyword>
<dbReference type="RefSeq" id="WP_131911167.1">
    <property type="nucleotide sequence ID" value="NZ_OU594967.1"/>
</dbReference>
<keyword evidence="1 2" id="KW-0732">Signal</keyword>
<dbReference type="PROSITE" id="PS51257">
    <property type="entry name" value="PROKAR_LIPOPROTEIN"/>
    <property type="match status" value="1"/>
</dbReference>
<accession>A0A4R1KER9</accession>
<feature type="signal peptide" evidence="2">
    <location>
        <begin position="1"/>
        <end position="21"/>
    </location>
</feature>
<dbReference type="InterPro" id="IPR005519">
    <property type="entry name" value="Acid_phosphat_B-like"/>
</dbReference>
<dbReference type="InterPro" id="IPR006423">
    <property type="entry name" value="Lipo_e_P4"/>
</dbReference>
<protein>
    <submittedName>
        <fullName evidence="3">5'-nucleotidase (Lipoprotein e(P4) family)</fullName>
    </submittedName>
</protein>
<feature type="chain" id="PRO_5020355134" evidence="2">
    <location>
        <begin position="22"/>
        <end position="280"/>
    </location>
</feature>
<dbReference type="Gene3D" id="3.40.50.1000">
    <property type="entry name" value="HAD superfamily/HAD-like"/>
    <property type="match status" value="1"/>
</dbReference>
<dbReference type="PANTHER" id="PTHR31284:SF10">
    <property type="entry name" value="ACID PHOSPHATASE-LIKE PROTEIN"/>
    <property type="match status" value="1"/>
</dbReference>
<evidence type="ECO:0000256" key="1">
    <source>
        <dbReference type="ARBA" id="ARBA00022729"/>
    </source>
</evidence>
<dbReference type="PIRSF" id="PIRSF019271">
    <property type="entry name" value="Acid_Ptase_C"/>
    <property type="match status" value="1"/>
</dbReference>
<evidence type="ECO:0000313" key="3">
    <source>
        <dbReference type="EMBL" id="TCK63198.1"/>
    </source>
</evidence>
<dbReference type="AlphaFoldDB" id="A0A4R1KER9"/>